<evidence type="ECO:0008006" key="2">
    <source>
        <dbReference type="Google" id="ProtNLM"/>
    </source>
</evidence>
<gene>
    <name evidence="1" type="ORF">METZ01_LOCUS10613</name>
</gene>
<evidence type="ECO:0000313" key="1">
    <source>
        <dbReference type="EMBL" id="SUZ57759.1"/>
    </source>
</evidence>
<proteinExistence type="predicted"/>
<protein>
    <recommendedName>
        <fullName evidence="2">DUF4837 domain-containing protein</fullName>
    </recommendedName>
</protein>
<dbReference type="PROSITE" id="PS51257">
    <property type="entry name" value="PROKAR_LIPOPROTEIN"/>
    <property type="match status" value="1"/>
</dbReference>
<organism evidence="1">
    <name type="scientific">marine metagenome</name>
    <dbReference type="NCBI Taxonomy" id="408172"/>
    <lineage>
        <taxon>unclassified sequences</taxon>
        <taxon>metagenomes</taxon>
        <taxon>ecological metagenomes</taxon>
    </lineage>
</organism>
<accession>A0A381NU07</accession>
<sequence>MKFINIICLLVFILFGCQSNTNSNYSNSTLLPNASGENNEMLIVMDSTKFQGEIGRLLVGTYGSYIYGLPQPENNFDLIFIRPRNFNSILKYAKNIVVAFSLEGSSLDSKILRKEFNEKSIDKIKNDSSIFFFKRKDQYAKGQTILYLFSKTDNELINKIKKNKKMLLKYFQNEVSIRTSKEIFSKVEANISNKLFNDHRIKIKIPFGYDLAKNNNNFFWLRYLEPDYEKNIFVYYEDYVDNKFKHFGDFVQEKNIEKIRKKISLKYLKDSEKPNIYMSIQKMLPVETNVINFKGKYSLESKGLWKLSDISGGGPFHSFVIYDKEINRIYYIEGYVYAPGRKKRDLMQEISSILWTFEI</sequence>
<dbReference type="InterPro" id="IPR032286">
    <property type="entry name" value="DUF4837"/>
</dbReference>
<dbReference type="AlphaFoldDB" id="A0A381NU07"/>
<name>A0A381NU07_9ZZZZ</name>
<reference evidence="1" key="1">
    <citation type="submission" date="2018-05" db="EMBL/GenBank/DDBJ databases">
        <authorList>
            <person name="Lanie J.A."/>
            <person name="Ng W.-L."/>
            <person name="Kazmierczak K.M."/>
            <person name="Andrzejewski T.M."/>
            <person name="Davidsen T.M."/>
            <person name="Wayne K.J."/>
            <person name="Tettelin H."/>
            <person name="Glass J.I."/>
            <person name="Rusch D."/>
            <person name="Podicherti R."/>
            <person name="Tsui H.-C.T."/>
            <person name="Winkler M.E."/>
        </authorList>
    </citation>
    <scope>NUCLEOTIDE SEQUENCE</scope>
</reference>
<dbReference type="Pfam" id="PF16125">
    <property type="entry name" value="DUF4837"/>
    <property type="match status" value="1"/>
</dbReference>
<dbReference type="EMBL" id="UINC01000577">
    <property type="protein sequence ID" value="SUZ57759.1"/>
    <property type="molecule type" value="Genomic_DNA"/>
</dbReference>